<dbReference type="SMART" id="SM00228">
    <property type="entry name" value="PDZ"/>
    <property type="match status" value="4"/>
</dbReference>
<dbReference type="PROSITE" id="PS50052">
    <property type="entry name" value="GUANYLATE_KINASE_2"/>
    <property type="match status" value="1"/>
</dbReference>
<dbReference type="InterPro" id="IPR008145">
    <property type="entry name" value="GK/Ca_channel_bsu"/>
</dbReference>
<feature type="compositionally biased region" description="Low complexity" evidence="3">
    <location>
        <begin position="1030"/>
        <end position="1045"/>
    </location>
</feature>
<dbReference type="CDD" id="cd11860">
    <property type="entry name" value="SH3_DLG5"/>
    <property type="match status" value="1"/>
</dbReference>
<dbReference type="InterPro" id="IPR008144">
    <property type="entry name" value="Guanylate_kin-like_dom"/>
</dbReference>
<reference evidence="6" key="2">
    <citation type="submission" date="2020-02" db="EMBL/GenBank/DDBJ databases">
        <title>Esox lucius (northern pike) genome, fEsoLuc1, primary haplotype.</title>
        <authorList>
            <person name="Myers G."/>
            <person name="Karagic N."/>
            <person name="Meyer A."/>
            <person name="Pippel M."/>
            <person name="Reichard M."/>
            <person name="Winkler S."/>
            <person name="Tracey A."/>
            <person name="Sims Y."/>
            <person name="Howe K."/>
            <person name="Rhie A."/>
            <person name="Formenti G."/>
            <person name="Durbin R."/>
            <person name="Fedrigo O."/>
            <person name="Jarvis E.D."/>
        </authorList>
    </citation>
    <scope>NUCLEOTIDE SEQUENCE [LARGE SCALE GENOMIC DNA]</scope>
</reference>
<reference evidence="6" key="3">
    <citation type="submission" date="2025-08" db="UniProtKB">
        <authorList>
            <consortium name="Ensembl"/>
        </authorList>
    </citation>
    <scope>IDENTIFICATION</scope>
</reference>
<evidence type="ECO:0000256" key="1">
    <source>
        <dbReference type="ARBA" id="ARBA00022443"/>
    </source>
</evidence>
<dbReference type="Bgee" id="ENSELUG00000012407">
    <property type="expression patterns" value="Expressed in nose and 14 other cell types or tissues"/>
</dbReference>
<feature type="domain" description="PDZ" evidence="5">
    <location>
        <begin position="594"/>
        <end position="684"/>
    </location>
</feature>
<dbReference type="InterPro" id="IPR001452">
    <property type="entry name" value="SH3_domain"/>
</dbReference>
<proteinExistence type="predicted"/>
<feature type="coiled-coil region" evidence="2">
    <location>
        <begin position="406"/>
        <end position="573"/>
    </location>
</feature>
<dbReference type="Gene3D" id="3.40.50.300">
    <property type="entry name" value="P-loop containing nucleotide triphosphate hydrolases"/>
    <property type="match status" value="1"/>
</dbReference>
<feature type="compositionally biased region" description="Polar residues" evidence="3">
    <location>
        <begin position="989"/>
        <end position="999"/>
    </location>
</feature>
<feature type="compositionally biased region" description="Low complexity" evidence="3">
    <location>
        <begin position="1240"/>
        <end position="1256"/>
    </location>
</feature>
<dbReference type="InterPro" id="IPR036034">
    <property type="entry name" value="PDZ_sf"/>
</dbReference>
<dbReference type="SMART" id="SM00072">
    <property type="entry name" value="GuKc"/>
    <property type="match status" value="1"/>
</dbReference>
<feature type="region of interest" description="Disordered" evidence="3">
    <location>
        <begin position="1366"/>
        <end position="1433"/>
    </location>
</feature>
<feature type="region of interest" description="Disordered" evidence="3">
    <location>
        <begin position="1606"/>
        <end position="1625"/>
    </location>
</feature>
<feature type="compositionally biased region" description="Low complexity" evidence="3">
    <location>
        <begin position="1001"/>
        <end position="1011"/>
    </location>
</feature>
<dbReference type="CDD" id="cd06767">
    <property type="entry name" value="PDZ3_DLG5-like"/>
    <property type="match status" value="1"/>
</dbReference>
<evidence type="ECO:0000256" key="2">
    <source>
        <dbReference type="SAM" id="Coils"/>
    </source>
</evidence>
<dbReference type="SUPFAM" id="SSF50156">
    <property type="entry name" value="PDZ domain-like"/>
    <property type="match status" value="4"/>
</dbReference>
<dbReference type="SUPFAM" id="SSF52540">
    <property type="entry name" value="P-loop containing nucleoside triphosphate hydrolases"/>
    <property type="match status" value="1"/>
</dbReference>
<dbReference type="SMART" id="SM00326">
    <property type="entry name" value="SH3"/>
    <property type="match status" value="1"/>
</dbReference>
<dbReference type="CDD" id="cd06764">
    <property type="entry name" value="PDZ1_DLG5-like"/>
    <property type="match status" value="1"/>
</dbReference>
<dbReference type="FunFam" id="2.30.42.10:FF:000152">
    <property type="entry name" value="disks large homolog 5 isoform X1"/>
    <property type="match status" value="1"/>
</dbReference>
<evidence type="ECO:0000256" key="3">
    <source>
        <dbReference type="SAM" id="MobiDB-lite"/>
    </source>
</evidence>
<dbReference type="PROSITE" id="PS50106">
    <property type="entry name" value="PDZ"/>
    <property type="match status" value="4"/>
</dbReference>
<feature type="compositionally biased region" description="Low complexity" evidence="3">
    <location>
        <begin position="1369"/>
        <end position="1379"/>
    </location>
</feature>
<keyword evidence="1" id="KW-0728">SH3 domain</keyword>
<dbReference type="SUPFAM" id="SSF50044">
    <property type="entry name" value="SH3-domain"/>
    <property type="match status" value="1"/>
</dbReference>
<evidence type="ECO:0000313" key="6">
    <source>
        <dbReference type="Ensembl" id="ENSELUP00000079541.2"/>
    </source>
</evidence>
<feature type="coiled-coil region" evidence="2">
    <location>
        <begin position="200"/>
        <end position="255"/>
    </location>
</feature>
<feature type="domain" description="PDZ" evidence="5">
    <location>
        <begin position="1441"/>
        <end position="1521"/>
    </location>
</feature>
<dbReference type="Pfam" id="PF00625">
    <property type="entry name" value="Guanylate_kin"/>
    <property type="match status" value="1"/>
</dbReference>
<dbReference type="PANTHER" id="PTHR46360">
    <property type="entry name" value="DISKS LARGE HOMOLOG 5"/>
    <property type="match status" value="1"/>
</dbReference>
<protein>
    <recommendedName>
        <fullName evidence="8">Discs, large homolog 5b (Drosophila), tandem duplicate 1</fullName>
    </recommendedName>
</protein>
<evidence type="ECO:0000259" key="4">
    <source>
        <dbReference type="PROSITE" id="PS50052"/>
    </source>
</evidence>
<sequence>LFGVGLKSLATSDMLTVTGTTGQASSPPPAHLETRCGQVSEKMETVLFQLRQVTRERDELRKRLALSSPGTTFDDCRPNFKSGHDYERLKLQCLKAMGDLQSLQNQHSTSLKRCEEAVQKADFYHSLHSRVASEQAQLKEELEAVRQDNIQLIREHNHLKLSCEEMRRRHEEDQRELGDMRLLHQQVMRAGSSEILNKLYDTAMDKLEGAKRDYEVLKKRYNEKTAHHNADLSHLEQAEMENQRLQKQLDVLLKQRDAAMHYQQQYSTSMRRFDSTQAELSKVAVHNNELQREMERLQAENTRLKTQQLKAVKDCDKYKEERDSVFSEYRLIMSERDQVIKEVDKLQTGLELAEAKLKNTTSERRMTGEELEALRQELGSALIDRDRAICEKNELLEKYCHEVKDKAETQKELSQACKDIETVREERDVARKERTEAITQRDQLLREYYQARQIQDSATVDMERATKEIEVLRKQYEAMSLELKEAAQEAEVAKCRRDWAFQERDKIVAERESIRTLCDNLRRERDRAVSDLADVLRNLDDARKQKNDVSRELKELKEKLEDQLAKEARFQQLVAHNSHDSAIDTDSLEWETEVVELEKNREDMDLKALGFDVAKGLNDPYLPGDCGIFVSKVAKGSIAEGRLRVNDWLLKINNVDLANKDRKQVLKAVLSGEGVINVVVRRKKCLGGRLITPIQISLTGYKDSGIGLECGVFIAGVIPGSPSSREGSLTVGDRLIAINGIALDNKSLSECESLLCSCREVLSVSVIKFLPQSCSAQSLFENLGDASEKVSNCRSLHSGPEVHSRNCRNSRHHSSSTQTEMFCPDAGSSGAEGHGQNGGQRDSVEHDQNGDGSFCRRLSKPFSTRSLQSRCPSHRGRCGPCSPLGPEPSEPHQDYCYTRPELHRRQAFTFSPPVASDCILRQVCLGRAEWMCGGTRLSGGTWPKITSFPEGAQLSIYKKPSQRKSIFDVDTFKRPETPTKLDYLSLSQLPKHSPQNSSEAGPVPGVGIGQIPPTPPQRSDSFRFRHRQQTSSASDSTITTGTGTPPATPGKQPISNSRMSCDEEVGRHRGGERDRGRRRYRPKSAPSLRRNMPPLHLHIPVQVIHELIDWIIDWLIKLCSCDLSCFSNSFLYLYSYGFVQYYNIHILISSIVIAMNSLSPIPLSLVQITLDLQIKCLVKTDYYTVILHSNNPELTPPPPFCPFLSPHFLPPPPGSLSQSECSSLSHSTPPTSPVNPDTPTYTSSQSQSSISTSASQPRMSVSPAPTRDHRKDRPYLEEPRTVAVQKGTEPLGISIVNGESGGVFVSKVTAGSIAHQARLEYGDQLLEFNGINLRNANEQQARLVIGQQCDTITILAQYNPHMFQQGIHSRSSSRMESISGQPAPQLSGATTPDRHFAVDTLSEQEEGTVTPPSNRTSPAHGRDSSFRYSSVDSHHPPGVRLVQLKKTQVDLGLQICGGNLSGIYVESLENDSPANCPDGLLPGDQILEYNGVTMKDMTTEEAYLEMLKPSDTVAFKVQHCSDELMMVKNSPGDGFYIRCQTFFFFLAALYDRVAENELELSFKKDDILYVEDTLPNGTFGVWTAWQLDETARRLARGQIPSKYTMDQESCSRHSIPDGRDESGGKTLSAAARRSFFRRKQKHKRSGSKDGKDLATLDDIGTDSLTVTEDGLCLAYQRVQKVVCSRPRPVLILGPLVEANKDMLVKEAPGRFCRCPPEVMKASQQAIERGVKDCVFIDYKRRSGHFDVTTVAAIKEITEKDCHCLLDTAPHAIERLHSVHIYPIVIFIRYKNAKQIKEQKDHQYLRDKVSQKHSKEQFEMALKIEQEYSKFFTSVIQGGTLAYICTQVMNIVDQEQNKVLWIPEGAL</sequence>
<dbReference type="CDD" id="cd06765">
    <property type="entry name" value="PDZ2_DLG5-like"/>
    <property type="match status" value="1"/>
</dbReference>
<dbReference type="Gene3D" id="2.30.42.10">
    <property type="match status" value="4"/>
</dbReference>
<keyword evidence="7" id="KW-1185">Reference proteome</keyword>
<dbReference type="InterPro" id="IPR006907">
    <property type="entry name" value="DLG5_N"/>
</dbReference>
<keyword evidence="2" id="KW-0175">Coiled coil</keyword>
<dbReference type="Pfam" id="PF16610">
    <property type="entry name" value="dbPDZ_assoc"/>
    <property type="match status" value="1"/>
</dbReference>
<dbReference type="Gene3D" id="2.30.30.40">
    <property type="entry name" value="SH3 Domains"/>
    <property type="match status" value="1"/>
</dbReference>
<dbReference type="CDD" id="cd06766">
    <property type="entry name" value="PDZ4_DLG5-like"/>
    <property type="match status" value="1"/>
</dbReference>
<feature type="coiled-coil region" evidence="2">
    <location>
        <begin position="43"/>
        <end position="155"/>
    </location>
</feature>
<dbReference type="InterPro" id="IPR035537">
    <property type="entry name" value="DLG5_SH3"/>
</dbReference>
<dbReference type="Ensembl" id="ENSELUT00000085719.2">
    <property type="protein sequence ID" value="ENSELUP00000079541.2"/>
    <property type="gene ID" value="ENSELUG00000012407.3"/>
</dbReference>
<feature type="compositionally biased region" description="Polar residues" evidence="3">
    <location>
        <begin position="1380"/>
        <end position="1390"/>
    </location>
</feature>
<dbReference type="Pfam" id="PF00595">
    <property type="entry name" value="PDZ"/>
    <property type="match status" value="4"/>
</dbReference>
<organism evidence="6 7">
    <name type="scientific">Esox lucius</name>
    <name type="common">Northern pike</name>
    <dbReference type="NCBI Taxonomy" id="8010"/>
    <lineage>
        <taxon>Eukaryota</taxon>
        <taxon>Metazoa</taxon>
        <taxon>Chordata</taxon>
        <taxon>Craniata</taxon>
        <taxon>Vertebrata</taxon>
        <taxon>Euteleostomi</taxon>
        <taxon>Actinopterygii</taxon>
        <taxon>Neopterygii</taxon>
        <taxon>Teleostei</taxon>
        <taxon>Protacanthopterygii</taxon>
        <taxon>Esociformes</taxon>
        <taxon>Esocidae</taxon>
        <taxon>Esox</taxon>
    </lineage>
</organism>
<feature type="region of interest" description="Disordered" evidence="3">
    <location>
        <begin position="989"/>
        <end position="1087"/>
    </location>
</feature>
<evidence type="ECO:0000313" key="7">
    <source>
        <dbReference type="Proteomes" id="UP000265140"/>
    </source>
</evidence>
<feature type="region of interest" description="Disordered" evidence="3">
    <location>
        <begin position="1214"/>
        <end position="1280"/>
    </location>
</feature>
<dbReference type="GO" id="GO:0035331">
    <property type="term" value="P:negative regulation of hippo signaling"/>
    <property type="evidence" value="ECO:0007669"/>
    <property type="project" value="TreeGrafter"/>
</dbReference>
<feature type="domain" description="PDZ" evidence="5">
    <location>
        <begin position="679"/>
        <end position="770"/>
    </location>
</feature>
<feature type="domain" description="Guanylate kinase-like" evidence="4">
    <location>
        <begin position="1722"/>
        <end position="1852"/>
    </location>
</feature>
<dbReference type="InterPro" id="IPR001478">
    <property type="entry name" value="PDZ"/>
</dbReference>
<accession>A0A6Q2ZP26</accession>
<feature type="compositionally biased region" description="Basic residues" evidence="3">
    <location>
        <begin position="805"/>
        <end position="814"/>
    </location>
</feature>
<feature type="compositionally biased region" description="Basic and acidic residues" evidence="3">
    <location>
        <begin position="1060"/>
        <end position="1075"/>
    </location>
</feature>
<dbReference type="InterPro" id="IPR053004">
    <property type="entry name" value="MAGUK_Signaling_Regulators"/>
</dbReference>
<feature type="coiled-coil region" evidence="2">
    <location>
        <begin position="280"/>
        <end position="310"/>
    </location>
</feature>
<name>A0A6Q2ZP26_ESOLU</name>
<feature type="compositionally biased region" description="Basic and acidic residues" evidence="3">
    <location>
        <begin position="1609"/>
        <end position="1623"/>
    </location>
</feature>
<dbReference type="InterPro" id="IPR036028">
    <property type="entry name" value="SH3-like_dom_sf"/>
</dbReference>
<reference evidence="7" key="1">
    <citation type="journal article" date="2014" name="PLoS ONE">
        <title>The genome and linkage map of the northern pike (Esox lucius): conserved synteny revealed between the salmonid sister group and the Neoteleostei.</title>
        <authorList>
            <person name="Rondeau E.B."/>
            <person name="Minkley D.R."/>
            <person name="Leong J.S."/>
            <person name="Messmer A.M."/>
            <person name="Jantzen J.R."/>
            <person name="von Schalburg K.R."/>
            <person name="Lemon C."/>
            <person name="Bird N.H."/>
            <person name="Koop B.F."/>
        </authorList>
    </citation>
    <scope>NUCLEOTIDE SEQUENCE</scope>
</reference>
<evidence type="ECO:0008006" key="8">
    <source>
        <dbReference type="Google" id="ProtNLM"/>
    </source>
</evidence>
<feature type="compositionally biased region" description="Low complexity" evidence="3">
    <location>
        <begin position="1215"/>
        <end position="1229"/>
    </location>
</feature>
<feature type="compositionally biased region" description="Basic and acidic residues" evidence="3">
    <location>
        <begin position="1266"/>
        <end position="1280"/>
    </location>
</feature>
<dbReference type="PANTHER" id="PTHR46360:SF1">
    <property type="entry name" value="DISKS LARGE HOMOLOG 5"/>
    <property type="match status" value="1"/>
</dbReference>
<dbReference type="InterPro" id="IPR027417">
    <property type="entry name" value="P-loop_NTPase"/>
</dbReference>
<dbReference type="Proteomes" id="UP000265140">
    <property type="component" value="Chromosome 6"/>
</dbReference>
<reference evidence="6" key="4">
    <citation type="submission" date="2025-09" db="UniProtKB">
        <authorList>
            <consortium name="Ensembl"/>
        </authorList>
    </citation>
    <scope>IDENTIFICATION</scope>
</reference>
<feature type="region of interest" description="Disordered" evidence="3">
    <location>
        <begin position="794"/>
        <end position="850"/>
    </location>
</feature>
<dbReference type="GO" id="GO:0005886">
    <property type="term" value="C:plasma membrane"/>
    <property type="evidence" value="ECO:0007669"/>
    <property type="project" value="TreeGrafter"/>
</dbReference>
<evidence type="ECO:0000259" key="5">
    <source>
        <dbReference type="PROSITE" id="PS50106"/>
    </source>
</evidence>
<dbReference type="GeneTree" id="ENSGT00940000155303"/>
<dbReference type="Pfam" id="PF04822">
    <property type="entry name" value="Takusan"/>
    <property type="match status" value="1"/>
</dbReference>
<feature type="domain" description="PDZ" evidence="5">
    <location>
        <begin position="1281"/>
        <end position="1360"/>
    </location>
</feature>
<feature type="coiled-coil region" evidence="2">
    <location>
        <begin position="336"/>
        <end position="377"/>
    </location>
</feature>